<dbReference type="InterPro" id="IPR029044">
    <property type="entry name" value="Nucleotide-diphossugar_trans"/>
</dbReference>
<reference evidence="3" key="1">
    <citation type="submission" date="2022-01" db="EMBL/GenBank/DDBJ databases">
        <title>Whole genome-based taxonomy of the Shewanellaceae.</title>
        <authorList>
            <person name="Martin-Rodriguez A.J."/>
        </authorList>
    </citation>
    <scope>NUCLEOTIDE SEQUENCE</scope>
    <source>
        <strain evidence="3">DSM 16422</strain>
    </source>
</reference>
<dbReference type="Gene3D" id="3.90.550.10">
    <property type="entry name" value="Spore Coat Polysaccharide Biosynthesis Protein SpsA, Chain A"/>
    <property type="match status" value="1"/>
</dbReference>
<accession>A0A9X1ZLL8</accession>
<dbReference type="CDD" id="cd04182">
    <property type="entry name" value="GT_2_like_f"/>
    <property type="match status" value="1"/>
</dbReference>
<comment type="caution">
    <text evidence="3">The sequence shown here is derived from an EMBL/GenBank/DDBJ whole genome shotgun (WGS) entry which is preliminary data.</text>
</comment>
<dbReference type="EMBL" id="JAKIKP010000014">
    <property type="protein sequence ID" value="MCL1144023.1"/>
    <property type="molecule type" value="Genomic_DNA"/>
</dbReference>
<evidence type="ECO:0000256" key="1">
    <source>
        <dbReference type="ARBA" id="ARBA00022842"/>
    </source>
</evidence>
<dbReference type="GO" id="GO:0016779">
    <property type="term" value="F:nucleotidyltransferase activity"/>
    <property type="evidence" value="ECO:0007669"/>
    <property type="project" value="UniProtKB-ARBA"/>
</dbReference>
<dbReference type="AlphaFoldDB" id="A0A9X1ZLL8"/>
<evidence type="ECO:0000313" key="3">
    <source>
        <dbReference type="EMBL" id="MCL1144023.1"/>
    </source>
</evidence>
<gene>
    <name evidence="3" type="ORF">L2672_15185</name>
</gene>
<feature type="domain" description="MobA-like NTP transferase" evidence="2">
    <location>
        <begin position="11"/>
        <end position="183"/>
    </location>
</feature>
<dbReference type="RefSeq" id="WP_248996692.1">
    <property type="nucleotide sequence ID" value="NZ_JAKIKP010000014.1"/>
</dbReference>
<organism evidence="3 4">
    <name type="scientific">Shewanella gaetbuli</name>
    <dbReference type="NCBI Taxonomy" id="220752"/>
    <lineage>
        <taxon>Bacteria</taxon>
        <taxon>Pseudomonadati</taxon>
        <taxon>Pseudomonadota</taxon>
        <taxon>Gammaproteobacteria</taxon>
        <taxon>Alteromonadales</taxon>
        <taxon>Shewanellaceae</taxon>
        <taxon>Shewanella</taxon>
    </lineage>
</organism>
<protein>
    <submittedName>
        <fullName evidence="3">Nucleotidyltransferase family protein</fullName>
    </submittedName>
</protein>
<dbReference type="SUPFAM" id="SSF53448">
    <property type="entry name" value="Nucleotide-diphospho-sugar transferases"/>
    <property type="match status" value="1"/>
</dbReference>
<dbReference type="PANTHER" id="PTHR43777">
    <property type="entry name" value="MOLYBDENUM COFACTOR CYTIDYLYLTRANSFERASE"/>
    <property type="match status" value="1"/>
</dbReference>
<proteinExistence type="predicted"/>
<dbReference type="Pfam" id="PF12804">
    <property type="entry name" value="NTP_transf_3"/>
    <property type="match status" value="1"/>
</dbReference>
<keyword evidence="4" id="KW-1185">Reference proteome</keyword>
<dbReference type="InterPro" id="IPR025877">
    <property type="entry name" value="MobA-like_NTP_Trfase"/>
</dbReference>
<dbReference type="Proteomes" id="UP001139333">
    <property type="component" value="Unassembled WGS sequence"/>
</dbReference>
<name>A0A9X1ZLL8_9GAMM</name>
<evidence type="ECO:0000313" key="4">
    <source>
        <dbReference type="Proteomes" id="UP001139333"/>
    </source>
</evidence>
<sequence>MSPLMPRLAIVVLAAGGSSRFNGIKQLASLTSQHSLLSHTLTIIKTVQQQADFNIPHSGVIVGANKHKIIEHITELERTDNRNPVEVVVNEQWHQGLSHSVHCAVNFAIQNQCSALMLVLADQVALTYADFLALLEAFQQNGQTCCAEYEQQLGVPAIFTQQDYSALLALKGDSGAKKILIQKQQLNTLNKVVLPYAGIDIDTKADLQLWQANKE</sequence>
<evidence type="ECO:0000259" key="2">
    <source>
        <dbReference type="Pfam" id="PF12804"/>
    </source>
</evidence>
<dbReference type="PANTHER" id="PTHR43777:SF1">
    <property type="entry name" value="MOLYBDENUM COFACTOR CYTIDYLYLTRANSFERASE"/>
    <property type="match status" value="1"/>
</dbReference>
<keyword evidence="1" id="KW-0460">Magnesium</keyword>